<dbReference type="RefSeq" id="WP_006972502.1">
    <property type="nucleotide sequence ID" value="NZ_ABCS01000032.1"/>
</dbReference>
<dbReference type="SUPFAM" id="SSF52047">
    <property type="entry name" value="RNI-like"/>
    <property type="match status" value="1"/>
</dbReference>
<dbReference type="Gene3D" id="2.20.140.10">
    <property type="entry name" value="WGR domain"/>
    <property type="match status" value="1"/>
</dbReference>
<evidence type="ECO:0000313" key="2">
    <source>
        <dbReference type="Proteomes" id="UP000005801"/>
    </source>
</evidence>
<evidence type="ECO:0000313" key="1">
    <source>
        <dbReference type="EMBL" id="EDM78283.1"/>
    </source>
</evidence>
<dbReference type="Gene3D" id="3.80.10.10">
    <property type="entry name" value="Ribonuclease Inhibitor"/>
    <property type="match status" value="1"/>
</dbReference>
<protein>
    <submittedName>
        <fullName evidence="1">WGR domain protein</fullName>
    </submittedName>
</protein>
<name>A6G707_9BACT</name>
<reference evidence="1 2" key="1">
    <citation type="submission" date="2007-06" db="EMBL/GenBank/DDBJ databases">
        <authorList>
            <person name="Shimkets L."/>
            <person name="Ferriera S."/>
            <person name="Johnson J."/>
            <person name="Kravitz S."/>
            <person name="Beeson K."/>
            <person name="Sutton G."/>
            <person name="Rogers Y.-H."/>
            <person name="Friedman R."/>
            <person name="Frazier M."/>
            <person name="Venter J.C."/>
        </authorList>
    </citation>
    <scope>NUCLEOTIDE SEQUENCE [LARGE SCALE GENOMIC DNA]</scope>
    <source>
        <strain evidence="1 2">SIR-1</strain>
    </source>
</reference>
<accession>A6G707</accession>
<dbReference type="STRING" id="391625.PPSIR1_08891"/>
<dbReference type="InterPro" id="IPR032675">
    <property type="entry name" value="LRR_dom_sf"/>
</dbReference>
<dbReference type="AlphaFoldDB" id="A6G707"/>
<comment type="caution">
    <text evidence="1">The sequence shown here is derived from an EMBL/GenBank/DDBJ whole genome shotgun (WGS) entry which is preliminary data.</text>
</comment>
<dbReference type="Proteomes" id="UP000005801">
    <property type="component" value="Unassembled WGS sequence"/>
</dbReference>
<organism evidence="1 2">
    <name type="scientific">Plesiocystis pacifica SIR-1</name>
    <dbReference type="NCBI Taxonomy" id="391625"/>
    <lineage>
        <taxon>Bacteria</taxon>
        <taxon>Pseudomonadati</taxon>
        <taxon>Myxococcota</taxon>
        <taxon>Polyangia</taxon>
        <taxon>Nannocystales</taxon>
        <taxon>Nannocystaceae</taxon>
        <taxon>Plesiocystis</taxon>
    </lineage>
</organism>
<proteinExistence type="predicted"/>
<sequence>MTDTPRRFELPPTDDKPGRFWEIRVVERRCELRFGALVEAKGSGLASEREVETRVEHFKSPASAQVKAKTKVRRKLEAGYVERELRPSADSQTRAALERAVWDALDDTTARAVYADYIQGERPTLAERVALSLALERDDTPADQREALRARLYALDAQREDWLGADLGELSRRRGFAEVASLEYRHGMLDALRLRSPQVYRPQCSLDAVLTAALASPASRFLRTLTLGLAAGGRGNELELAAQRVVESGLRPALRSLEIDCLSHGSPDFELPLLERCLAFAPRLEHLDLRGTFRLSRSSAHPRLRDLNLNFGGDGASWIPRMGGLNMPALTTLRVRWAPRGRYHSRASELHSWFQSASLPALVELHLELGDAGSEALRELSHAPLFAQLRRVSASRTANRAATLILDEPERFAHLERLHLRGGRVHGMIRRDLRALPFVVFQ</sequence>
<dbReference type="EMBL" id="ABCS01000032">
    <property type="protein sequence ID" value="EDM78283.1"/>
    <property type="molecule type" value="Genomic_DNA"/>
</dbReference>
<gene>
    <name evidence="1" type="ORF">PPSIR1_08891</name>
</gene>
<keyword evidence="2" id="KW-1185">Reference proteome</keyword>